<sequence length="703" mass="79629">MGRMMTGTVPGTALRASGEARPMTSVSGAGYQSKKQGTFDPLNQGHGPAPALAEKSDNGPEYLAKEMERQDKKEKALCKQRERYGLVDQINLDLTYAVCFNLANCYHQNGMKKEALREYGAIVKNKQYPQAGRLRANMGNIYYEQREYPEAIKNYRMALDQVPNTGKEVRFKIIRNIGTAFVRMGQFQDAIGQYDTIMQGNPDHQTGFNLVLCYYALEDGLSMKKAFQRLAAIPVQGTTEDDNDEDESKAADEAEITGQAAPDKLRAELQRRKKEAEHYVFTAAKLIAPVMDKKDWESGYDWVVETIKLDHEYLASKMEVEKALHYLKTKEFDKAIEHLKAFEKKDQHLKAMAATNLAFIYFLEGEFKSADSYADMAIRHNRYNAKALVNKGNCLFMSKEYERAKEIFLEAIGVEVDCVEAIYNLGLVNIHLGLPGDSLQAFEKLHTIIPNNTEVIYHIANLYEAHMENLPQASKWFNILLARVPTDPGILSRMGHIANKEDDDSQAYFYHKESYRHYPVNLDVISWLGVWYVKSELYEKAIHYFETAAQIQPTEVKWRLMVTSCFRRMGNYQKALELYEQIHTEYPENLECLRYLVAICRDHDRPFQHYQHKLARLDRATPGRGPSTATTEVANPGEPAPNPGREKRWSGGDRRGSEQRNTGGSDSGSGSPANAPNARVVEREGVGADRGLVLACVPKRVLG</sequence>
<dbReference type="Pfam" id="PF13181">
    <property type="entry name" value="TPR_8"/>
    <property type="match status" value="1"/>
</dbReference>
<dbReference type="GO" id="GO:0019894">
    <property type="term" value="F:kinesin binding"/>
    <property type="evidence" value="ECO:0007669"/>
    <property type="project" value="TreeGrafter"/>
</dbReference>
<name>D7FQU1_ECTSI</name>
<dbReference type="Gene3D" id="1.25.40.10">
    <property type="entry name" value="Tetratricopeptide repeat domain"/>
    <property type="match status" value="3"/>
</dbReference>
<dbReference type="Pfam" id="PF13432">
    <property type="entry name" value="TPR_16"/>
    <property type="match status" value="1"/>
</dbReference>
<dbReference type="Proteomes" id="UP000002630">
    <property type="component" value="Linkage Group LG19"/>
</dbReference>
<dbReference type="InParanoid" id="D7FQU1"/>
<dbReference type="InterPro" id="IPR019734">
    <property type="entry name" value="TPR_rpt"/>
</dbReference>
<dbReference type="SUPFAM" id="SSF81901">
    <property type="entry name" value="HCP-like"/>
    <property type="match status" value="2"/>
</dbReference>
<dbReference type="STRING" id="2880.D7FQU1"/>
<keyword evidence="4" id="KW-1185">Reference proteome</keyword>
<protein>
    <submittedName>
        <fullName evidence="3">Intraflagellar transport particle protein</fullName>
    </submittedName>
</protein>
<evidence type="ECO:0000313" key="3">
    <source>
        <dbReference type="EMBL" id="CBJ30651.1"/>
    </source>
</evidence>
<dbReference type="GO" id="GO:0097546">
    <property type="term" value="C:ciliary base"/>
    <property type="evidence" value="ECO:0007669"/>
    <property type="project" value="TreeGrafter"/>
</dbReference>
<evidence type="ECO:0000256" key="2">
    <source>
        <dbReference type="SAM" id="MobiDB-lite"/>
    </source>
</evidence>
<gene>
    <name evidence="3" type="primary">IFT88</name>
    <name evidence="3" type="ORF">Esi_0208_0035</name>
</gene>
<dbReference type="InterPro" id="IPR011990">
    <property type="entry name" value="TPR-like_helical_dom_sf"/>
</dbReference>
<dbReference type="eggNOG" id="KOG2003">
    <property type="taxonomic scope" value="Eukaryota"/>
</dbReference>
<dbReference type="GO" id="GO:0036064">
    <property type="term" value="C:ciliary basal body"/>
    <property type="evidence" value="ECO:0007669"/>
    <property type="project" value="TreeGrafter"/>
</dbReference>
<dbReference type="PROSITE" id="PS50005">
    <property type="entry name" value="TPR"/>
    <property type="match status" value="3"/>
</dbReference>
<dbReference type="Pfam" id="PF13174">
    <property type="entry name" value="TPR_6"/>
    <property type="match status" value="1"/>
</dbReference>
<organism evidence="3 4">
    <name type="scientific">Ectocarpus siliculosus</name>
    <name type="common">Brown alga</name>
    <name type="synonym">Conferva siliculosa</name>
    <dbReference type="NCBI Taxonomy" id="2880"/>
    <lineage>
        <taxon>Eukaryota</taxon>
        <taxon>Sar</taxon>
        <taxon>Stramenopiles</taxon>
        <taxon>Ochrophyta</taxon>
        <taxon>PX clade</taxon>
        <taxon>Phaeophyceae</taxon>
        <taxon>Ectocarpales</taxon>
        <taxon>Ectocarpaceae</taxon>
        <taxon>Ectocarpus</taxon>
    </lineage>
</organism>
<dbReference type="SMART" id="SM00028">
    <property type="entry name" value="TPR"/>
    <property type="match status" value="11"/>
</dbReference>
<dbReference type="EMBL" id="FN648385">
    <property type="protein sequence ID" value="CBJ30651.1"/>
    <property type="molecule type" value="Genomic_DNA"/>
</dbReference>
<dbReference type="GO" id="GO:0097730">
    <property type="term" value="C:non-motile cilium"/>
    <property type="evidence" value="ECO:0007669"/>
    <property type="project" value="TreeGrafter"/>
</dbReference>
<reference evidence="3 4" key="1">
    <citation type="journal article" date="2010" name="Nature">
        <title>The Ectocarpus genome and the independent evolution of multicellularity in brown algae.</title>
        <authorList>
            <person name="Cock J.M."/>
            <person name="Sterck L."/>
            <person name="Rouze P."/>
            <person name="Scornet D."/>
            <person name="Allen A.E."/>
            <person name="Amoutzias G."/>
            <person name="Anthouard V."/>
            <person name="Artiguenave F."/>
            <person name="Aury J.M."/>
            <person name="Badger J.H."/>
            <person name="Beszteri B."/>
            <person name="Billiau K."/>
            <person name="Bonnet E."/>
            <person name="Bothwell J.H."/>
            <person name="Bowler C."/>
            <person name="Boyen C."/>
            <person name="Brownlee C."/>
            <person name="Carrano C.J."/>
            <person name="Charrier B."/>
            <person name="Cho G.Y."/>
            <person name="Coelho S.M."/>
            <person name="Collen J."/>
            <person name="Corre E."/>
            <person name="Da Silva C."/>
            <person name="Delage L."/>
            <person name="Delaroque N."/>
            <person name="Dittami S.M."/>
            <person name="Doulbeau S."/>
            <person name="Elias M."/>
            <person name="Farnham G."/>
            <person name="Gachon C.M."/>
            <person name="Gschloessl B."/>
            <person name="Heesch S."/>
            <person name="Jabbari K."/>
            <person name="Jubin C."/>
            <person name="Kawai H."/>
            <person name="Kimura K."/>
            <person name="Kloareg B."/>
            <person name="Kupper F.C."/>
            <person name="Lang D."/>
            <person name="Le Bail A."/>
            <person name="Leblanc C."/>
            <person name="Lerouge P."/>
            <person name="Lohr M."/>
            <person name="Lopez P.J."/>
            <person name="Martens C."/>
            <person name="Maumus F."/>
            <person name="Michel G."/>
            <person name="Miranda-Saavedra D."/>
            <person name="Morales J."/>
            <person name="Moreau H."/>
            <person name="Motomura T."/>
            <person name="Nagasato C."/>
            <person name="Napoli C.A."/>
            <person name="Nelson D.R."/>
            <person name="Nyvall-Collen P."/>
            <person name="Peters A.F."/>
            <person name="Pommier C."/>
            <person name="Potin P."/>
            <person name="Poulain J."/>
            <person name="Quesneville H."/>
            <person name="Read B."/>
            <person name="Rensing S.A."/>
            <person name="Ritter A."/>
            <person name="Rousvoal S."/>
            <person name="Samanta M."/>
            <person name="Samson G."/>
            <person name="Schroeder D.C."/>
            <person name="Segurens B."/>
            <person name="Strittmatter M."/>
            <person name="Tonon T."/>
            <person name="Tregear J.W."/>
            <person name="Valentin K."/>
            <person name="von Dassow P."/>
            <person name="Yamagishi T."/>
            <person name="Van de Peer Y."/>
            <person name="Wincker P."/>
        </authorList>
    </citation>
    <scope>NUCLEOTIDE SEQUENCE [LARGE SCALE GENOMIC DNA]</scope>
    <source>
        <strain evidence="4">Ec32 / CCAP1310/4</strain>
    </source>
</reference>
<feature type="region of interest" description="Disordered" evidence="2">
    <location>
        <begin position="617"/>
        <end position="684"/>
    </location>
</feature>
<dbReference type="GO" id="GO:0042073">
    <property type="term" value="P:intraciliary transport"/>
    <property type="evidence" value="ECO:0007669"/>
    <property type="project" value="TreeGrafter"/>
</dbReference>
<dbReference type="PANTHER" id="PTHR44117">
    <property type="entry name" value="INTRAFLAGELLAR TRANSPORT PROTEIN 88 HOMOLOG"/>
    <property type="match status" value="1"/>
</dbReference>
<accession>D7FQU1</accession>
<keyword evidence="1" id="KW-0802">TPR repeat</keyword>
<dbReference type="EMBL" id="FN649744">
    <property type="protein sequence ID" value="CBJ30651.1"/>
    <property type="molecule type" value="Genomic_DNA"/>
</dbReference>
<feature type="repeat" description="TPR" evidence="1">
    <location>
        <begin position="132"/>
        <end position="165"/>
    </location>
</feature>
<feature type="repeat" description="TPR" evidence="1">
    <location>
        <begin position="171"/>
        <end position="204"/>
    </location>
</feature>
<evidence type="ECO:0000256" key="1">
    <source>
        <dbReference type="PROSITE-ProRule" id="PRU00339"/>
    </source>
</evidence>
<dbReference type="PANTHER" id="PTHR44117:SF1">
    <property type="entry name" value="INTRAFLAGELLAR TRANSPORT PROTEIN 88 HOMOLOG"/>
    <property type="match status" value="1"/>
</dbReference>
<feature type="region of interest" description="Disordered" evidence="2">
    <location>
        <begin position="1"/>
        <end position="57"/>
    </location>
</feature>
<dbReference type="GO" id="GO:1905515">
    <property type="term" value="P:non-motile cilium assembly"/>
    <property type="evidence" value="ECO:0007669"/>
    <property type="project" value="TreeGrafter"/>
</dbReference>
<feature type="compositionally biased region" description="Basic and acidic residues" evidence="2">
    <location>
        <begin position="644"/>
        <end position="658"/>
    </location>
</feature>
<feature type="repeat" description="TPR" evidence="1">
    <location>
        <begin position="522"/>
        <end position="555"/>
    </location>
</feature>
<feature type="compositionally biased region" description="Polar residues" evidence="2">
    <location>
        <begin position="659"/>
        <end position="674"/>
    </location>
</feature>
<feature type="region of interest" description="Disordered" evidence="2">
    <location>
        <begin position="237"/>
        <end position="263"/>
    </location>
</feature>
<dbReference type="AlphaFoldDB" id="D7FQU1"/>
<dbReference type="SUPFAM" id="SSF48452">
    <property type="entry name" value="TPR-like"/>
    <property type="match status" value="1"/>
</dbReference>
<dbReference type="GO" id="GO:0005814">
    <property type="term" value="C:centriole"/>
    <property type="evidence" value="ECO:0007669"/>
    <property type="project" value="TreeGrafter"/>
</dbReference>
<proteinExistence type="predicted"/>
<evidence type="ECO:0000313" key="4">
    <source>
        <dbReference type="Proteomes" id="UP000002630"/>
    </source>
</evidence>
<dbReference type="OMA" id="RIKIMHN"/>
<dbReference type="OrthoDB" id="1926212at2759"/>